<evidence type="ECO:0000313" key="3">
    <source>
        <dbReference type="WBParaSite" id="maker-unitig_35310-snap-gene-0.1-mRNA-1"/>
    </source>
</evidence>
<dbReference type="GO" id="GO:0031931">
    <property type="term" value="C:TORC1 complex"/>
    <property type="evidence" value="ECO:0007669"/>
    <property type="project" value="TreeGrafter"/>
</dbReference>
<dbReference type="GO" id="GO:0004674">
    <property type="term" value="F:protein serine/threonine kinase activity"/>
    <property type="evidence" value="ECO:0007669"/>
    <property type="project" value="TreeGrafter"/>
</dbReference>
<feature type="region of interest" description="Disordered" evidence="1">
    <location>
        <begin position="146"/>
        <end position="165"/>
    </location>
</feature>
<name>A0A1I8FJA3_9PLAT</name>
<dbReference type="Proteomes" id="UP000095280">
    <property type="component" value="Unplaced"/>
</dbReference>
<dbReference type="GO" id="GO:0005737">
    <property type="term" value="C:cytoplasm"/>
    <property type="evidence" value="ECO:0007669"/>
    <property type="project" value="TreeGrafter"/>
</dbReference>
<dbReference type="GO" id="GO:0031932">
    <property type="term" value="C:TORC2 complex"/>
    <property type="evidence" value="ECO:0007669"/>
    <property type="project" value="TreeGrafter"/>
</dbReference>
<evidence type="ECO:0000256" key="1">
    <source>
        <dbReference type="SAM" id="MobiDB-lite"/>
    </source>
</evidence>
<organism evidence="2 3">
    <name type="scientific">Macrostomum lignano</name>
    <dbReference type="NCBI Taxonomy" id="282301"/>
    <lineage>
        <taxon>Eukaryota</taxon>
        <taxon>Metazoa</taxon>
        <taxon>Spiralia</taxon>
        <taxon>Lophotrochozoa</taxon>
        <taxon>Platyhelminthes</taxon>
        <taxon>Rhabditophora</taxon>
        <taxon>Macrostomorpha</taxon>
        <taxon>Macrostomida</taxon>
        <taxon>Macrostomidae</taxon>
        <taxon>Macrostomum</taxon>
    </lineage>
</organism>
<dbReference type="PANTHER" id="PTHR11139">
    <property type="entry name" value="ATAXIA TELANGIECTASIA MUTATED ATM -RELATED"/>
    <property type="match status" value="1"/>
</dbReference>
<keyword evidence="2" id="KW-1185">Reference proteome</keyword>
<dbReference type="GO" id="GO:0016242">
    <property type="term" value="P:negative regulation of macroautophagy"/>
    <property type="evidence" value="ECO:0007669"/>
    <property type="project" value="TreeGrafter"/>
</dbReference>
<reference evidence="3" key="1">
    <citation type="submission" date="2016-11" db="UniProtKB">
        <authorList>
            <consortium name="WormBaseParasite"/>
        </authorList>
    </citation>
    <scope>IDENTIFICATION</scope>
</reference>
<dbReference type="PANTHER" id="PTHR11139:SF119">
    <property type="entry name" value="SERINE_THREONINE-PROTEIN KINASE SMG1"/>
    <property type="match status" value="1"/>
</dbReference>
<feature type="region of interest" description="Disordered" evidence="1">
    <location>
        <begin position="49"/>
        <end position="84"/>
    </location>
</feature>
<dbReference type="WBParaSite" id="maker-unitig_35310-snap-gene-0.1-mRNA-1">
    <property type="protein sequence ID" value="maker-unitig_35310-snap-gene-0.1-mRNA-1"/>
    <property type="gene ID" value="maker-unitig_35310-snap-gene-0.1"/>
</dbReference>
<protein>
    <submittedName>
        <fullName evidence="3">DUF4230 domain-containing protein</fullName>
    </submittedName>
</protein>
<evidence type="ECO:0000313" key="2">
    <source>
        <dbReference type="Proteomes" id="UP000095280"/>
    </source>
</evidence>
<dbReference type="SUPFAM" id="SSF56112">
    <property type="entry name" value="Protein kinase-like (PK-like)"/>
    <property type="match status" value="1"/>
</dbReference>
<accession>A0A1I8FJA3</accession>
<sequence length="278" mass="30019">VETPIPLFTLYKRWQRSRGYDAQLQTGTGSASATTTAAAAASKLKIPARQQQQAEAAPPQQQPRWQPAAQRLAPKRLPVRPNLSAKTPNNLLSKELWLASLNAADWWRTLLNYSRSVAVMSIIGYVIGWATGTWRQCAHRRSAHDALRQGDAAHPTRGIRLRPSSRLGHPASMGGYTGAHLGGRRGGGGGIDGIASRRQLEDPVRLEADVRPTAGEFRPVGAALLDRSGRLSREFVARIRKVRVAEDQLAAAKEALSDACAVRAYITDGRSATAAPGV</sequence>
<dbReference type="GO" id="GO:0005634">
    <property type="term" value="C:nucleus"/>
    <property type="evidence" value="ECO:0007669"/>
    <property type="project" value="TreeGrafter"/>
</dbReference>
<dbReference type="GO" id="GO:0031929">
    <property type="term" value="P:TOR signaling"/>
    <property type="evidence" value="ECO:0007669"/>
    <property type="project" value="TreeGrafter"/>
</dbReference>
<feature type="compositionally biased region" description="Low complexity" evidence="1">
    <location>
        <begin position="49"/>
        <end position="72"/>
    </location>
</feature>
<proteinExistence type="predicted"/>
<dbReference type="AlphaFoldDB" id="A0A1I8FJA3"/>
<dbReference type="InterPro" id="IPR011009">
    <property type="entry name" value="Kinase-like_dom_sf"/>
</dbReference>
<dbReference type="InterPro" id="IPR050517">
    <property type="entry name" value="DDR_Repair_Kinase"/>
</dbReference>